<name>A0A1A9ZH90_GLOPL</name>
<reference evidence="2" key="1">
    <citation type="submission" date="2014-03" db="EMBL/GenBank/DDBJ databases">
        <authorList>
            <person name="Aksoy S."/>
            <person name="Warren W."/>
            <person name="Wilson R.K."/>
        </authorList>
    </citation>
    <scope>NUCLEOTIDE SEQUENCE [LARGE SCALE GENOMIC DNA]</scope>
    <source>
        <strain evidence="2">IAEA</strain>
    </source>
</reference>
<reference evidence="1" key="2">
    <citation type="submission" date="2020-05" db="UniProtKB">
        <authorList>
            <consortium name="EnsemblMetazoa"/>
        </authorList>
    </citation>
    <scope>IDENTIFICATION</scope>
    <source>
        <strain evidence="1">IAEA</strain>
    </source>
</reference>
<dbReference type="VEuPathDB" id="VectorBase:GPAI014638"/>
<organism evidence="1 2">
    <name type="scientific">Glossina pallidipes</name>
    <name type="common">Tsetse fly</name>
    <dbReference type="NCBI Taxonomy" id="7398"/>
    <lineage>
        <taxon>Eukaryota</taxon>
        <taxon>Metazoa</taxon>
        <taxon>Ecdysozoa</taxon>
        <taxon>Arthropoda</taxon>
        <taxon>Hexapoda</taxon>
        <taxon>Insecta</taxon>
        <taxon>Pterygota</taxon>
        <taxon>Neoptera</taxon>
        <taxon>Endopterygota</taxon>
        <taxon>Diptera</taxon>
        <taxon>Brachycera</taxon>
        <taxon>Muscomorpha</taxon>
        <taxon>Hippoboscoidea</taxon>
        <taxon>Glossinidae</taxon>
        <taxon>Glossina</taxon>
    </lineage>
</organism>
<protein>
    <submittedName>
        <fullName evidence="1">Uncharacterized protein</fullName>
    </submittedName>
</protein>
<evidence type="ECO:0000313" key="1">
    <source>
        <dbReference type="EnsemblMetazoa" id="GPAI014638-PA"/>
    </source>
</evidence>
<dbReference type="AlphaFoldDB" id="A0A1A9ZH90"/>
<accession>A0A1A9ZH90</accession>
<dbReference type="Proteomes" id="UP000092445">
    <property type="component" value="Unassembled WGS sequence"/>
</dbReference>
<proteinExistence type="predicted"/>
<evidence type="ECO:0000313" key="2">
    <source>
        <dbReference type="Proteomes" id="UP000092445"/>
    </source>
</evidence>
<sequence length="197" mass="23093">MATSEAVPVLPDVAVIKYFNERINKILAENPEKITESNGYESEFNQLLRKLKAVLVTADTAGTEEDVTKMQKAVQQFYDYKEKREILERRLNTSIMELEESLRKGTLSNEMKSEPYKLLLSMERSKLGKTQDVELILRAYEAFREAVKPISKTIDQKIFEKIEQILSKVYRDQLESKERGEKEEDYDYDWLFNCASW</sequence>
<keyword evidence="2" id="KW-1185">Reference proteome</keyword>
<dbReference type="EnsemblMetazoa" id="GPAI014638-RA">
    <property type="protein sequence ID" value="GPAI014638-PA"/>
    <property type="gene ID" value="GPAI014638"/>
</dbReference>